<keyword evidence="3" id="KW-1185">Reference proteome</keyword>
<protein>
    <submittedName>
        <fullName evidence="2">Uncharacterized protein</fullName>
    </submittedName>
</protein>
<gene>
    <name evidence="2" type="ORF">FHS12_005146</name>
</gene>
<comment type="caution">
    <text evidence="2">The sequence shown here is derived from an EMBL/GenBank/DDBJ whole genome shotgun (WGS) entry which is preliminary data.</text>
</comment>
<evidence type="ECO:0000313" key="3">
    <source>
        <dbReference type="Proteomes" id="UP000577707"/>
    </source>
</evidence>
<dbReference type="AlphaFoldDB" id="A0A7W5FBB2"/>
<feature type="region of interest" description="Disordered" evidence="1">
    <location>
        <begin position="725"/>
        <end position="751"/>
    </location>
</feature>
<sequence length="751" mass="82811">MRDFETRVGVTPITARAIALDEWLFRPSSWFAIDDANQQVRGVRPATLSAGLDLVGRGRVRALVGRLRRGAAVADVDVDGGLGEYAAREIASWAHLRGYWTLLRPSGGGDGGRHHVFLAHPDLSRRSEAWAEVQAYLSGVAVDIGVAVRQLDLRDAVRPLSSPHRHGVTTRAYGDLGSALSDLRKILPEPPAPETEPRPRRIKPTPTEEPPATAGPRRPLRPQWQAYLTNGTIPAHLQGDPGGHKRSLIEAQCTLELAWAGHTEQSAWRQIRGAHAAAMTKARGTRYQWWSDYVWTRAVQDRDTFAETHGIDLEQPEATPRPVAEPSTATVHAVTAARDRLQELLWRQPTRARAAVGLVGHTILDRISRTADADAGDGPVLRVPCPERDLALDTGISDRKTIRAALRLLDGTVGTLHRDGLSHAHALRASTSYEFSIDPAIEQGVREIPPPKVSHPPQGLWGSLPRSAHALWRALLQGDGEGSAIAQLAIAAALVPTPGQTPTRSQLDTTITGLQALSRAGLARLDEHGRWHASTIAAAAATDPDLLEHAARRHEQLHQQVTAERATYRSPQPVDEWTAGRARAYKAQLARQKAWWDTLDPVSRAQRQRAKRAEFDQLTITDQARLKEHLARRRAHAGITEIEHHQGWLDSLSPDQYAHRSHRRRDRYDRLPQGEKALSVEAWDRHRRRHGLPEHQASPPADAELDLLPDGRGRRDTDFLTEAVGAFGKNQPAATETLIPDWALPREGSAS</sequence>
<evidence type="ECO:0000313" key="2">
    <source>
        <dbReference type="EMBL" id="MBB3092169.1"/>
    </source>
</evidence>
<organism evidence="2 3">
    <name type="scientific">Nocardioides albus</name>
    <dbReference type="NCBI Taxonomy" id="1841"/>
    <lineage>
        <taxon>Bacteria</taxon>
        <taxon>Bacillati</taxon>
        <taxon>Actinomycetota</taxon>
        <taxon>Actinomycetes</taxon>
        <taxon>Propionibacteriales</taxon>
        <taxon>Nocardioidaceae</taxon>
        <taxon>Nocardioides</taxon>
    </lineage>
</organism>
<dbReference type="RefSeq" id="WP_183551743.1">
    <property type="nucleotide sequence ID" value="NZ_BMQT01000017.1"/>
</dbReference>
<name>A0A7W5FBB2_9ACTN</name>
<feature type="region of interest" description="Disordered" evidence="1">
    <location>
        <begin position="689"/>
        <end position="709"/>
    </location>
</feature>
<dbReference type="Proteomes" id="UP000577707">
    <property type="component" value="Unassembled WGS sequence"/>
</dbReference>
<evidence type="ECO:0000256" key="1">
    <source>
        <dbReference type="SAM" id="MobiDB-lite"/>
    </source>
</evidence>
<reference evidence="2 3" key="1">
    <citation type="submission" date="2020-08" db="EMBL/GenBank/DDBJ databases">
        <title>Genomic Encyclopedia of Type Strains, Phase III (KMG-III): the genomes of soil and plant-associated and newly described type strains.</title>
        <authorList>
            <person name="Whitman W."/>
        </authorList>
    </citation>
    <scope>NUCLEOTIDE SEQUENCE [LARGE SCALE GENOMIC DNA]</scope>
    <source>
        <strain evidence="2 3">CECT 3302</strain>
    </source>
</reference>
<dbReference type="EMBL" id="JACHXG010000017">
    <property type="protein sequence ID" value="MBB3092169.1"/>
    <property type="molecule type" value="Genomic_DNA"/>
</dbReference>
<accession>A0A7W5FBB2</accession>
<feature type="region of interest" description="Disordered" evidence="1">
    <location>
        <begin position="186"/>
        <end position="220"/>
    </location>
</feature>
<proteinExistence type="predicted"/>